<evidence type="ECO:0000256" key="2">
    <source>
        <dbReference type="ARBA" id="ARBA00023315"/>
    </source>
</evidence>
<reference evidence="4 5" key="1">
    <citation type="journal article" date="2019" name="Int. J. Syst. Evol. Microbiol.">
        <title>The Global Catalogue of Microorganisms (GCM) 10K type strain sequencing project: providing services to taxonomists for standard genome sequencing and annotation.</title>
        <authorList>
            <consortium name="The Broad Institute Genomics Platform"/>
            <consortium name="The Broad Institute Genome Sequencing Center for Infectious Disease"/>
            <person name="Wu L."/>
            <person name="Ma J."/>
        </authorList>
    </citation>
    <scope>NUCLEOTIDE SEQUENCE [LARGE SCALE GENOMIC DNA]</scope>
    <source>
        <strain evidence="4 5">PSR21</strain>
    </source>
</reference>
<keyword evidence="1 4" id="KW-0808">Transferase</keyword>
<name>A0ABD6ABU9_9EURY</name>
<dbReference type="PANTHER" id="PTHR43877:SF1">
    <property type="entry name" value="ACETYLTRANSFERASE"/>
    <property type="match status" value="1"/>
</dbReference>
<dbReference type="CDD" id="cd04301">
    <property type="entry name" value="NAT_SF"/>
    <property type="match status" value="1"/>
</dbReference>
<evidence type="ECO:0000256" key="1">
    <source>
        <dbReference type="ARBA" id="ARBA00022679"/>
    </source>
</evidence>
<dbReference type="SUPFAM" id="SSF55729">
    <property type="entry name" value="Acyl-CoA N-acyltransferases (Nat)"/>
    <property type="match status" value="1"/>
</dbReference>
<keyword evidence="2 4" id="KW-0012">Acyltransferase</keyword>
<evidence type="ECO:0000313" key="4">
    <source>
        <dbReference type="EMBL" id="MFC7317484.1"/>
    </source>
</evidence>
<dbReference type="InterPro" id="IPR016181">
    <property type="entry name" value="Acyl_CoA_acyltransferase"/>
</dbReference>
<dbReference type="RefSeq" id="WP_276303268.1">
    <property type="nucleotide sequence ID" value="NZ_CP119992.1"/>
</dbReference>
<dbReference type="PANTHER" id="PTHR43877">
    <property type="entry name" value="AMINOALKYLPHOSPHONATE N-ACETYLTRANSFERASE-RELATED-RELATED"/>
    <property type="match status" value="1"/>
</dbReference>
<dbReference type="InterPro" id="IPR000182">
    <property type="entry name" value="GNAT_dom"/>
</dbReference>
<comment type="caution">
    <text evidence="4">The sequence shown here is derived from an EMBL/GenBank/DDBJ whole genome shotgun (WGS) entry which is preliminary data.</text>
</comment>
<keyword evidence="5" id="KW-1185">Reference proteome</keyword>
<evidence type="ECO:0000313" key="5">
    <source>
        <dbReference type="Proteomes" id="UP001596547"/>
    </source>
</evidence>
<dbReference type="EC" id="2.3.-.-" evidence="4"/>
<dbReference type="EMBL" id="JBHTBF010000002">
    <property type="protein sequence ID" value="MFC7317484.1"/>
    <property type="molecule type" value="Genomic_DNA"/>
</dbReference>
<dbReference type="AlphaFoldDB" id="A0ABD6ABU9"/>
<proteinExistence type="predicted"/>
<sequence>MNVRSATLTDVPALQRIARESWERDEALTRETATETVEEWYDESQLGADIESGDMLVLVAAMRDAVIGFSHAVVHGDAGTVLRLYVEPDRRRTGVGSQLLEATCEELAARGVERVQAMTLAANEPGKAFYRANGFERTGRGETIIGGKSYPEDVYARPV</sequence>
<gene>
    <name evidence="4" type="ORF">ACFQPE_11890</name>
</gene>
<dbReference type="GeneID" id="79315845"/>
<dbReference type="InterPro" id="IPR050832">
    <property type="entry name" value="Bact_Acetyltransf"/>
</dbReference>
<dbReference type="PROSITE" id="PS51186">
    <property type="entry name" value="GNAT"/>
    <property type="match status" value="1"/>
</dbReference>
<evidence type="ECO:0000259" key="3">
    <source>
        <dbReference type="PROSITE" id="PS51186"/>
    </source>
</evidence>
<accession>A0ABD6ABU9</accession>
<dbReference type="Proteomes" id="UP001596547">
    <property type="component" value="Unassembled WGS sequence"/>
</dbReference>
<organism evidence="4 5">
    <name type="scientific">Halomarina halobia</name>
    <dbReference type="NCBI Taxonomy" id="3033386"/>
    <lineage>
        <taxon>Archaea</taxon>
        <taxon>Methanobacteriati</taxon>
        <taxon>Methanobacteriota</taxon>
        <taxon>Stenosarchaea group</taxon>
        <taxon>Halobacteria</taxon>
        <taxon>Halobacteriales</taxon>
        <taxon>Natronomonadaceae</taxon>
        <taxon>Halomarina</taxon>
    </lineage>
</organism>
<dbReference type="Gene3D" id="3.40.630.30">
    <property type="match status" value="1"/>
</dbReference>
<dbReference type="Pfam" id="PF13508">
    <property type="entry name" value="Acetyltransf_7"/>
    <property type="match status" value="1"/>
</dbReference>
<dbReference type="GO" id="GO:0016746">
    <property type="term" value="F:acyltransferase activity"/>
    <property type="evidence" value="ECO:0007669"/>
    <property type="project" value="UniProtKB-KW"/>
</dbReference>
<protein>
    <submittedName>
        <fullName evidence="4">GNAT family N-acetyltransferase</fullName>
        <ecNumber evidence="4">2.3.-.-</ecNumber>
    </submittedName>
</protein>
<feature type="domain" description="N-acetyltransferase" evidence="3">
    <location>
        <begin position="1"/>
        <end position="157"/>
    </location>
</feature>